<dbReference type="InterPro" id="IPR010730">
    <property type="entry name" value="HET"/>
</dbReference>
<reference evidence="2" key="1">
    <citation type="journal article" date="2020" name="Stud. Mycol.">
        <title>101 Dothideomycetes genomes: a test case for predicting lifestyles and emergence of pathogens.</title>
        <authorList>
            <person name="Haridas S."/>
            <person name="Albert R."/>
            <person name="Binder M."/>
            <person name="Bloem J."/>
            <person name="Labutti K."/>
            <person name="Salamov A."/>
            <person name="Andreopoulos B."/>
            <person name="Baker S."/>
            <person name="Barry K."/>
            <person name="Bills G."/>
            <person name="Bluhm B."/>
            <person name="Cannon C."/>
            <person name="Castanera R."/>
            <person name="Culley D."/>
            <person name="Daum C."/>
            <person name="Ezra D."/>
            <person name="Gonzalez J."/>
            <person name="Henrissat B."/>
            <person name="Kuo A."/>
            <person name="Liang C."/>
            <person name="Lipzen A."/>
            <person name="Lutzoni F."/>
            <person name="Magnuson J."/>
            <person name="Mondo S."/>
            <person name="Nolan M."/>
            <person name="Ohm R."/>
            <person name="Pangilinan J."/>
            <person name="Park H.-J."/>
            <person name="Ramirez L."/>
            <person name="Alfaro M."/>
            <person name="Sun H."/>
            <person name="Tritt A."/>
            <person name="Yoshinaga Y."/>
            <person name="Zwiers L.-H."/>
            <person name="Turgeon B."/>
            <person name="Goodwin S."/>
            <person name="Spatafora J."/>
            <person name="Crous P."/>
            <person name="Grigoriev I."/>
        </authorList>
    </citation>
    <scope>NUCLEOTIDE SEQUENCE</scope>
    <source>
        <strain evidence="2">CBS 121739</strain>
    </source>
</reference>
<proteinExistence type="predicted"/>
<feature type="domain" description="Heterokaryon incompatibility" evidence="1">
    <location>
        <begin position="49"/>
        <end position="207"/>
    </location>
</feature>
<name>A0A6A6WIX7_9PEZI</name>
<organism evidence="2 3">
    <name type="scientific">Pseudovirgaria hyperparasitica</name>
    <dbReference type="NCBI Taxonomy" id="470096"/>
    <lineage>
        <taxon>Eukaryota</taxon>
        <taxon>Fungi</taxon>
        <taxon>Dikarya</taxon>
        <taxon>Ascomycota</taxon>
        <taxon>Pezizomycotina</taxon>
        <taxon>Dothideomycetes</taxon>
        <taxon>Dothideomycetes incertae sedis</taxon>
        <taxon>Acrospermales</taxon>
        <taxon>Acrospermaceae</taxon>
        <taxon>Pseudovirgaria</taxon>
    </lineage>
</organism>
<dbReference type="InterPro" id="IPR052895">
    <property type="entry name" value="HetReg/Transcr_Mod"/>
</dbReference>
<sequence>MMESFIYEPLDSEQHDFRLLTLLGGDEKQIRCRISHYSLSSDSAISKPYEALSYAWGVTAFVECIEVNDKEFWITENLKTALDVLRHRDKGNDRTLWIDAICVNQEDLKECNQQVPMMGEIFEKAEQVIFWLGKATKHARTLMRCLNTLESAFVDRSEGEHWEIDDTRWLGLWNSFGFAEEVKQACVTGLEFLLSQPWFERVWIIQEVARASVGTVCISDFNVSPKILAVAPVVLDTIPDPHCLSILSIMPGLARSSSRSSMLHSI</sequence>
<gene>
    <name evidence="2" type="ORF">EJ05DRAFT_491923</name>
</gene>
<evidence type="ECO:0000313" key="2">
    <source>
        <dbReference type="EMBL" id="KAF2761201.1"/>
    </source>
</evidence>
<dbReference type="GeneID" id="54487063"/>
<evidence type="ECO:0000259" key="1">
    <source>
        <dbReference type="Pfam" id="PF06985"/>
    </source>
</evidence>
<protein>
    <recommendedName>
        <fullName evidence="1">Heterokaryon incompatibility domain-containing protein</fullName>
    </recommendedName>
</protein>
<dbReference type="OrthoDB" id="194358at2759"/>
<dbReference type="PANTHER" id="PTHR24148">
    <property type="entry name" value="ANKYRIN REPEAT DOMAIN-CONTAINING PROTEIN 39 HOMOLOG-RELATED"/>
    <property type="match status" value="1"/>
</dbReference>
<keyword evidence="3" id="KW-1185">Reference proteome</keyword>
<dbReference type="Pfam" id="PF06985">
    <property type="entry name" value="HET"/>
    <property type="match status" value="1"/>
</dbReference>
<dbReference type="PANTHER" id="PTHR24148:SF73">
    <property type="entry name" value="HET DOMAIN PROTEIN (AFU_ORTHOLOGUE AFUA_8G01020)"/>
    <property type="match status" value="1"/>
</dbReference>
<dbReference type="EMBL" id="ML996567">
    <property type="protein sequence ID" value="KAF2761201.1"/>
    <property type="molecule type" value="Genomic_DNA"/>
</dbReference>
<dbReference type="AlphaFoldDB" id="A0A6A6WIX7"/>
<dbReference type="RefSeq" id="XP_033603652.1">
    <property type="nucleotide sequence ID" value="XM_033746009.1"/>
</dbReference>
<dbReference type="Proteomes" id="UP000799437">
    <property type="component" value="Unassembled WGS sequence"/>
</dbReference>
<evidence type="ECO:0000313" key="3">
    <source>
        <dbReference type="Proteomes" id="UP000799437"/>
    </source>
</evidence>
<accession>A0A6A6WIX7</accession>